<feature type="compositionally biased region" description="Basic and acidic residues" evidence="1">
    <location>
        <begin position="83"/>
        <end position="96"/>
    </location>
</feature>
<feature type="region of interest" description="Disordered" evidence="1">
    <location>
        <begin position="83"/>
        <end position="200"/>
    </location>
</feature>
<evidence type="ECO:0000313" key="2">
    <source>
        <dbReference type="EMBL" id="VFU10913.1"/>
    </source>
</evidence>
<gene>
    <name evidence="2" type="ORF">MTUNDRAET4_4032</name>
</gene>
<sequence>MPARSERGKDRRGSICVESRLFFGEDNMGRSLRHERQVLNTDEISLVEASHHPGLAALSDKDLAELRKLVRDRRDRARDIAARQRREIRGKADPRGARAVTQDAGSRAKRDVLAGAMQRINKEAARRESRAARDAMKDSVARALELRRKREARAARPAAGRTPNEGMQAKDSARTKQRDRAKLGAVSQHTRNMQAKRDNQ</sequence>
<evidence type="ECO:0000313" key="3">
    <source>
        <dbReference type="Proteomes" id="UP000294360"/>
    </source>
</evidence>
<evidence type="ECO:0000256" key="1">
    <source>
        <dbReference type="SAM" id="MobiDB-lite"/>
    </source>
</evidence>
<dbReference type="AlphaFoldDB" id="A0A4U8Z6K4"/>
<feature type="compositionally biased region" description="Basic and acidic residues" evidence="1">
    <location>
        <begin position="120"/>
        <end position="154"/>
    </location>
</feature>
<dbReference type="Proteomes" id="UP000294360">
    <property type="component" value="Chromosome"/>
</dbReference>
<feature type="compositionally biased region" description="Basic and acidic residues" evidence="1">
    <location>
        <begin position="171"/>
        <end position="182"/>
    </location>
</feature>
<protein>
    <submittedName>
        <fullName evidence="2">Uncharacterized protein</fullName>
    </submittedName>
</protein>
<dbReference type="KEGG" id="mtun:MTUNDRAET4_4032"/>
<name>A0A4U8Z6K4_METTU</name>
<organism evidence="2 3">
    <name type="scientific">Methylocella tundrae</name>
    <dbReference type="NCBI Taxonomy" id="227605"/>
    <lineage>
        <taxon>Bacteria</taxon>
        <taxon>Pseudomonadati</taxon>
        <taxon>Pseudomonadota</taxon>
        <taxon>Alphaproteobacteria</taxon>
        <taxon>Hyphomicrobiales</taxon>
        <taxon>Beijerinckiaceae</taxon>
        <taxon>Methylocella</taxon>
    </lineage>
</organism>
<accession>A0A4U8Z6K4</accession>
<reference evidence="2 3" key="1">
    <citation type="submission" date="2019-03" db="EMBL/GenBank/DDBJ databases">
        <authorList>
            <person name="Kox A.R. M."/>
        </authorList>
    </citation>
    <scope>NUCLEOTIDE SEQUENCE [LARGE SCALE GENOMIC DNA]</scope>
    <source>
        <strain evidence="2">MTUNDRAET4 annotated genome</strain>
    </source>
</reference>
<proteinExistence type="predicted"/>
<dbReference type="EMBL" id="LR536450">
    <property type="protein sequence ID" value="VFU10913.1"/>
    <property type="molecule type" value="Genomic_DNA"/>
</dbReference>